<feature type="binding site" evidence="1">
    <location>
        <position position="129"/>
    </location>
    <ligand>
        <name>Mn(2+)</name>
        <dbReference type="ChEBI" id="CHEBI:29035"/>
        <label>2</label>
    </ligand>
</feature>
<evidence type="ECO:0000313" key="4">
    <source>
        <dbReference type="Proteomes" id="UP000601171"/>
    </source>
</evidence>
<dbReference type="AlphaFoldDB" id="A0A926IIK3"/>
<dbReference type="Gene3D" id="3.40.630.10">
    <property type="entry name" value="Zn peptidases"/>
    <property type="match status" value="1"/>
</dbReference>
<dbReference type="GO" id="GO:0046872">
    <property type="term" value="F:metal ion binding"/>
    <property type="evidence" value="ECO:0007669"/>
    <property type="project" value="UniProtKB-KW"/>
</dbReference>
<organism evidence="3 4">
    <name type="scientific">Paratissierella segnis</name>
    <dbReference type="NCBI Taxonomy" id="2763679"/>
    <lineage>
        <taxon>Bacteria</taxon>
        <taxon>Bacillati</taxon>
        <taxon>Bacillota</taxon>
        <taxon>Tissierellia</taxon>
        <taxon>Tissierellales</taxon>
        <taxon>Tissierellaceae</taxon>
        <taxon>Paratissierella</taxon>
    </lineage>
</organism>
<comment type="caution">
    <text evidence="3">The sequence shown here is derived from an EMBL/GenBank/DDBJ whole genome shotgun (WGS) entry which is preliminary data.</text>
</comment>
<dbReference type="Gene3D" id="3.30.70.360">
    <property type="match status" value="1"/>
</dbReference>
<dbReference type="Pfam" id="PF07687">
    <property type="entry name" value="M20_dimer"/>
    <property type="match status" value="1"/>
</dbReference>
<feature type="binding site" evidence="1">
    <location>
        <position position="347"/>
    </location>
    <ligand>
        <name>Mn(2+)</name>
        <dbReference type="ChEBI" id="CHEBI:29035"/>
        <label>2</label>
    </ligand>
</feature>
<feature type="binding site" evidence="1">
    <location>
        <position position="95"/>
    </location>
    <ligand>
        <name>Mn(2+)</name>
        <dbReference type="ChEBI" id="CHEBI:29035"/>
        <label>2</label>
    </ligand>
</feature>
<dbReference type="RefSeq" id="WP_262428526.1">
    <property type="nucleotide sequence ID" value="NZ_JACRTG010000007.1"/>
</dbReference>
<protein>
    <submittedName>
        <fullName evidence="3">Amidohydrolase</fullName>
    </submittedName>
</protein>
<dbReference type="InterPro" id="IPR017439">
    <property type="entry name" value="Amidohydrolase"/>
</dbReference>
<gene>
    <name evidence="3" type="ORF">H8707_02205</name>
</gene>
<dbReference type="Proteomes" id="UP000601171">
    <property type="component" value="Unassembled WGS sequence"/>
</dbReference>
<sequence length="371" mass="41646">MDKNNLELAIQLRHELHEHPELSYEEIWTREYLKEFIRKHTSLKIVDKGRWFYAVYEAGNDNPGIAFRAEFDALPIDDICDLPYASKIPGKGHKCGHDGHSASLAGLALELEKYGADRNIYLLFQHAEETGQGAIECAPLIAENNIEEIYAFHNTSGYPKHTVAVKKGTMHCASKGMTITMEGKSAHAGMPETGINPSFAIASIINVIPELIRPENSKGMVLCTIIQVDIGELAFGTAAGHGKLRLTIRGQYEDEMNKLQHDLEEISLKEAEKWGLKCSFDYQDAFPETVNHSESVDKVIDACKTLNLPVINMEEPRRTSEDFGHLLKLTKGAMFRISYGENLPPLHDAEYDFDDDLIEEAVEIFKELIKS</sequence>
<keyword evidence="1" id="KW-0464">Manganese</keyword>
<dbReference type="NCBIfam" id="TIGR01891">
    <property type="entry name" value="amidohydrolases"/>
    <property type="match status" value="1"/>
</dbReference>
<evidence type="ECO:0000313" key="3">
    <source>
        <dbReference type="EMBL" id="MBC8587054.1"/>
    </source>
</evidence>
<dbReference type="InterPro" id="IPR036264">
    <property type="entry name" value="Bact_exopeptidase_dim_dom"/>
</dbReference>
<dbReference type="PIRSF" id="PIRSF005962">
    <property type="entry name" value="Pept_M20D_amidohydro"/>
    <property type="match status" value="1"/>
</dbReference>
<dbReference type="SUPFAM" id="SSF55031">
    <property type="entry name" value="Bacterial exopeptidase dimerisation domain"/>
    <property type="match status" value="1"/>
</dbReference>
<dbReference type="GO" id="GO:0016787">
    <property type="term" value="F:hydrolase activity"/>
    <property type="evidence" value="ECO:0007669"/>
    <property type="project" value="InterPro"/>
</dbReference>
<keyword evidence="1" id="KW-0479">Metal-binding</keyword>
<name>A0A926IIK3_9FIRM</name>
<dbReference type="SUPFAM" id="SSF53187">
    <property type="entry name" value="Zn-dependent exopeptidases"/>
    <property type="match status" value="1"/>
</dbReference>
<dbReference type="InterPro" id="IPR002933">
    <property type="entry name" value="Peptidase_M20"/>
</dbReference>
<dbReference type="PANTHER" id="PTHR11014">
    <property type="entry name" value="PEPTIDASE M20 FAMILY MEMBER"/>
    <property type="match status" value="1"/>
</dbReference>
<evidence type="ECO:0000259" key="2">
    <source>
        <dbReference type="Pfam" id="PF07687"/>
    </source>
</evidence>
<dbReference type="InterPro" id="IPR011650">
    <property type="entry name" value="Peptidase_M20_dimer"/>
</dbReference>
<feature type="domain" description="Peptidase M20 dimerisation" evidence="2">
    <location>
        <begin position="171"/>
        <end position="273"/>
    </location>
</feature>
<dbReference type="Pfam" id="PF01546">
    <property type="entry name" value="Peptidase_M20"/>
    <property type="match status" value="1"/>
</dbReference>
<proteinExistence type="predicted"/>
<reference evidence="3" key="1">
    <citation type="submission" date="2020-08" db="EMBL/GenBank/DDBJ databases">
        <title>Genome public.</title>
        <authorList>
            <person name="Liu C."/>
            <person name="Sun Q."/>
        </authorList>
    </citation>
    <scope>NUCLEOTIDE SEQUENCE</scope>
    <source>
        <strain evidence="3">BX21</strain>
    </source>
</reference>
<comment type="cofactor">
    <cofactor evidence="1">
        <name>Mn(2+)</name>
        <dbReference type="ChEBI" id="CHEBI:29035"/>
    </cofactor>
    <text evidence="1">The Mn(2+) ion enhances activity.</text>
</comment>
<accession>A0A926IIK3</accession>
<dbReference type="PANTHER" id="PTHR11014:SF169">
    <property type="entry name" value="CLAN MH, FAMILY M20, PEPTIDASE T-LIKE METALLOPEPTIDASE"/>
    <property type="match status" value="1"/>
</dbReference>
<evidence type="ECO:0000256" key="1">
    <source>
        <dbReference type="PIRSR" id="PIRSR005962-1"/>
    </source>
</evidence>
<feature type="binding site" evidence="1">
    <location>
        <position position="153"/>
    </location>
    <ligand>
        <name>Mn(2+)</name>
        <dbReference type="ChEBI" id="CHEBI:29035"/>
        <label>2</label>
    </ligand>
</feature>
<dbReference type="EMBL" id="JACRTG010000007">
    <property type="protein sequence ID" value="MBC8587054.1"/>
    <property type="molecule type" value="Genomic_DNA"/>
</dbReference>
<keyword evidence="4" id="KW-1185">Reference proteome</keyword>
<feature type="binding site" evidence="1">
    <location>
        <position position="97"/>
    </location>
    <ligand>
        <name>Mn(2+)</name>
        <dbReference type="ChEBI" id="CHEBI:29035"/>
        <label>2</label>
    </ligand>
</feature>